<gene>
    <name evidence="1" type="ORF">L6164_016942</name>
</gene>
<dbReference type="EMBL" id="CM039432">
    <property type="protein sequence ID" value="KAI4331999.1"/>
    <property type="molecule type" value="Genomic_DNA"/>
</dbReference>
<reference evidence="1 2" key="1">
    <citation type="journal article" date="2022" name="DNA Res.">
        <title>Chromosomal-level genome assembly of the orchid tree Bauhinia variegata (Leguminosae; Cercidoideae) supports the allotetraploid origin hypothesis of Bauhinia.</title>
        <authorList>
            <person name="Zhong Y."/>
            <person name="Chen Y."/>
            <person name="Zheng D."/>
            <person name="Pang J."/>
            <person name="Liu Y."/>
            <person name="Luo S."/>
            <person name="Meng S."/>
            <person name="Qian L."/>
            <person name="Wei D."/>
            <person name="Dai S."/>
            <person name="Zhou R."/>
        </authorList>
    </citation>
    <scope>NUCLEOTIDE SEQUENCE [LARGE SCALE GENOMIC DNA]</scope>
    <source>
        <strain evidence="1">BV-YZ2020</strain>
    </source>
</reference>
<comment type="caution">
    <text evidence="1">The sequence shown here is derived from an EMBL/GenBank/DDBJ whole genome shotgun (WGS) entry which is preliminary data.</text>
</comment>
<proteinExistence type="predicted"/>
<name>A0ACB9N892_BAUVA</name>
<evidence type="ECO:0000313" key="2">
    <source>
        <dbReference type="Proteomes" id="UP000828941"/>
    </source>
</evidence>
<dbReference type="Proteomes" id="UP000828941">
    <property type="component" value="Chromosome 7"/>
</dbReference>
<accession>A0ACB9N892</accession>
<evidence type="ECO:0000313" key="1">
    <source>
        <dbReference type="EMBL" id="KAI4331999.1"/>
    </source>
</evidence>
<organism evidence="1 2">
    <name type="scientific">Bauhinia variegata</name>
    <name type="common">Purple orchid tree</name>
    <name type="synonym">Phanera variegata</name>
    <dbReference type="NCBI Taxonomy" id="167791"/>
    <lineage>
        <taxon>Eukaryota</taxon>
        <taxon>Viridiplantae</taxon>
        <taxon>Streptophyta</taxon>
        <taxon>Embryophyta</taxon>
        <taxon>Tracheophyta</taxon>
        <taxon>Spermatophyta</taxon>
        <taxon>Magnoliopsida</taxon>
        <taxon>eudicotyledons</taxon>
        <taxon>Gunneridae</taxon>
        <taxon>Pentapetalae</taxon>
        <taxon>rosids</taxon>
        <taxon>fabids</taxon>
        <taxon>Fabales</taxon>
        <taxon>Fabaceae</taxon>
        <taxon>Cercidoideae</taxon>
        <taxon>Cercideae</taxon>
        <taxon>Bauhiniinae</taxon>
        <taxon>Bauhinia</taxon>
    </lineage>
</organism>
<protein>
    <submittedName>
        <fullName evidence="1">Uncharacterized protein</fullName>
    </submittedName>
</protein>
<sequence>MDSHHRYRLVALRIFYEIFTVLVYLHILSLSLFLPGIAVLTSCGLGSYIGTIFSGLLVGFLVCICLGTITANKINEIENAIENAQSQPSDQSHEINRRVQLEPQMAERREHSESSAARSFSTPAVARAFASLLVLPPWKIFKSRESNYQIIGSHDECGICLEEFRNGDLIQSFPMCSHDFHLACINTWLQGGSITCPNCRSSLQGKWESLL</sequence>
<keyword evidence="2" id="KW-1185">Reference proteome</keyword>